<dbReference type="InterPro" id="IPR037045">
    <property type="entry name" value="S8pro/Inhibitor_I9_sf"/>
</dbReference>
<evidence type="ECO:0008006" key="3">
    <source>
        <dbReference type="Google" id="ProtNLM"/>
    </source>
</evidence>
<dbReference type="Proteomes" id="UP001215151">
    <property type="component" value="Unassembled WGS sequence"/>
</dbReference>
<dbReference type="AlphaFoldDB" id="A0AAD7TMB1"/>
<accession>A0AAD7TMB1</accession>
<dbReference type="Gene3D" id="3.30.70.80">
    <property type="entry name" value="Peptidase S8 propeptide/proteinase inhibitor I9"/>
    <property type="match status" value="1"/>
</dbReference>
<evidence type="ECO:0000313" key="1">
    <source>
        <dbReference type="EMBL" id="KAJ8468589.1"/>
    </source>
</evidence>
<sequence>MSGKYIVVFKDHVSQSEIDKYINEVNANGGNVGQRYDSVLKVSQPIAQRSRARAQHAHEAVIITQGFSAQIPESYLQRLQAFQGSVIDYIGRQSLFSFAWRHPCFDAVPRTHLRGALDLR</sequence>
<dbReference type="EMBL" id="JAPEVG010000329">
    <property type="protein sequence ID" value="KAJ8468589.1"/>
    <property type="molecule type" value="Genomic_DNA"/>
</dbReference>
<proteinExistence type="predicted"/>
<organism evidence="1 2">
    <name type="scientific">Trametes cubensis</name>
    <dbReference type="NCBI Taxonomy" id="1111947"/>
    <lineage>
        <taxon>Eukaryota</taxon>
        <taxon>Fungi</taxon>
        <taxon>Dikarya</taxon>
        <taxon>Basidiomycota</taxon>
        <taxon>Agaricomycotina</taxon>
        <taxon>Agaricomycetes</taxon>
        <taxon>Polyporales</taxon>
        <taxon>Polyporaceae</taxon>
        <taxon>Trametes</taxon>
    </lineage>
</organism>
<keyword evidence="2" id="KW-1185">Reference proteome</keyword>
<name>A0AAD7TMB1_9APHY</name>
<gene>
    <name evidence="1" type="ORF">ONZ51_g9541</name>
</gene>
<protein>
    <recommendedName>
        <fullName evidence="3">Inhibitor I9 domain-containing protein</fullName>
    </recommendedName>
</protein>
<comment type="caution">
    <text evidence="1">The sequence shown here is derived from an EMBL/GenBank/DDBJ whole genome shotgun (WGS) entry which is preliminary data.</text>
</comment>
<dbReference type="SUPFAM" id="SSF54897">
    <property type="entry name" value="Protease propeptides/inhibitors"/>
    <property type="match status" value="1"/>
</dbReference>
<reference evidence="1" key="1">
    <citation type="submission" date="2022-11" db="EMBL/GenBank/DDBJ databases">
        <title>Genome Sequence of Cubamyces cubensis.</title>
        <authorList>
            <person name="Buettner E."/>
        </authorList>
    </citation>
    <scope>NUCLEOTIDE SEQUENCE</scope>
    <source>
        <strain evidence="1">MPL-01</strain>
    </source>
</reference>
<evidence type="ECO:0000313" key="2">
    <source>
        <dbReference type="Proteomes" id="UP001215151"/>
    </source>
</evidence>